<dbReference type="EMBL" id="LAZR01053782">
    <property type="protein sequence ID" value="KKK79992.1"/>
    <property type="molecule type" value="Genomic_DNA"/>
</dbReference>
<organism evidence="1">
    <name type="scientific">marine sediment metagenome</name>
    <dbReference type="NCBI Taxonomy" id="412755"/>
    <lineage>
        <taxon>unclassified sequences</taxon>
        <taxon>metagenomes</taxon>
        <taxon>ecological metagenomes</taxon>
    </lineage>
</organism>
<sequence>MRIITIALILFFLNLSIVMFDTLGIYNVNIAAEDKWRENVEATKA</sequence>
<gene>
    <name evidence="1" type="ORF">LCGC14_2827960</name>
</gene>
<feature type="non-terminal residue" evidence="1">
    <location>
        <position position="45"/>
    </location>
</feature>
<proteinExistence type="predicted"/>
<name>A0A0F8YEZ7_9ZZZZ</name>
<dbReference type="AlphaFoldDB" id="A0A0F8YEZ7"/>
<evidence type="ECO:0000313" key="1">
    <source>
        <dbReference type="EMBL" id="KKK79992.1"/>
    </source>
</evidence>
<protein>
    <submittedName>
        <fullName evidence="1">Uncharacterized protein</fullName>
    </submittedName>
</protein>
<comment type="caution">
    <text evidence="1">The sequence shown here is derived from an EMBL/GenBank/DDBJ whole genome shotgun (WGS) entry which is preliminary data.</text>
</comment>
<reference evidence="1" key="1">
    <citation type="journal article" date="2015" name="Nature">
        <title>Complex archaea that bridge the gap between prokaryotes and eukaryotes.</title>
        <authorList>
            <person name="Spang A."/>
            <person name="Saw J.H."/>
            <person name="Jorgensen S.L."/>
            <person name="Zaremba-Niedzwiedzka K."/>
            <person name="Martijn J."/>
            <person name="Lind A.E."/>
            <person name="van Eijk R."/>
            <person name="Schleper C."/>
            <person name="Guy L."/>
            <person name="Ettema T.J."/>
        </authorList>
    </citation>
    <scope>NUCLEOTIDE SEQUENCE</scope>
</reference>
<accession>A0A0F8YEZ7</accession>